<dbReference type="PROSITE" id="PS00455">
    <property type="entry name" value="AMP_BINDING"/>
    <property type="match status" value="1"/>
</dbReference>
<dbReference type="InterPro" id="IPR042099">
    <property type="entry name" value="ANL_N_sf"/>
</dbReference>
<dbReference type="Gene3D" id="3.40.50.12780">
    <property type="entry name" value="N-terminal domain of ligase-like"/>
    <property type="match status" value="1"/>
</dbReference>
<sequence length="1060" mass="117346">MAATDASAFNPRTHLLPHIVDHYAKIKPEAIYAEYPVSLMSYDDGYRPITFKTFANAINGIAWWLTQKLGPGNGEILAYVGPNDLRYPALVLGAVKAGYRMFLTSPRNSVAAHSSLFKRLDCTKLVSPVPQPPPVKAILEAQPTLEVLDVPSVEDLINKDYPQFEFSKTYPEAARETLAVIHTSGSTGIPKPIVWTHDTACKHMHMTALDPPEGFESQDSWLFGKRIFLVPPPFHAAGLAYSLFISIPVSTTIIFPASGGLPTAAALVEARKKTPIDILLGVPSIIQELSQSPELLDYCSMHMSCLIYCGGDLPQPIGDTVAAKIRLTNLYGASEVGMISTIHSKTDRDPRKDWRYLHIHPQMGAELRPVTDKEHELVLVRNPEFEAHQFSFTIFPDRQEYHTNDLFVRHPNQPDLWRWSSRADDVIVFLNGEKTNPVSMEQYIAVSNPEVSAVLVAGARRFQASLLVELEPGKQDLNITERAAMIEKLWPRIEEANAVCPAHARIAKTHILFTQAGKPMLRAGKGTIQRAGTLALYAAELDALYTDADRLSQADNEQPASLAGVDNPQLLANYIRQSMMSVTRWNHLTHTENFFDQGLDSLQAITATRIFRKGLNFPTFSPNLIYLHPSVAELTQAVLRLQQYQEASTEATKEAQLQQRDQLLQELSGQIKPPAPKRHIVVLTGSTGSLGTYLLDALLKAPSVAHIHCLNRKTDAVDIQRQKSKAYRLNLDLDPSRVSFWPADLSKAGLGLEPGVFETLQQTTTLVIHNAWAVNFNLSLASFRPNLAGVLNLINFCAQSGQTPHLFFISSISSTMGHRTANGLTPETVIKTTTPAPNGYADSKYLAEQLLDQAARQDPVHVHASFARVGQVAGPVRSPGLWNKAEWFPSLALSSFHLSALPNTLGPVLDRVDWMPIDLLAEVLVDLALRDDRATVGESVKVYHPVNPRPLNWEAIRPVVAAALSKVSGKAVDTIPFQDWVLRVRQDIETGSKLDDGELQALLARNPAAKLLEFFEGIMSQTERENALDTRLTVELSDKLRAVDAVTPAWIHKWVAEWLQ</sequence>
<dbReference type="AlphaFoldDB" id="A0A5N6T3Y6"/>
<organism evidence="6 7">
    <name type="scientific">Aspergillus pseudotamarii</name>
    <dbReference type="NCBI Taxonomy" id="132259"/>
    <lineage>
        <taxon>Eukaryota</taxon>
        <taxon>Fungi</taxon>
        <taxon>Dikarya</taxon>
        <taxon>Ascomycota</taxon>
        <taxon>Pezizomycotina</taxon>
        <taxon>Eurotiomycetes</taxon>
        <taxon>Eurotiomycetidae</taxon>
        <taxon>Eurotiales</taxon>
        <taxon>Aspergillaceae</taxon>
        <taxon>Aspergillus</taxon>
        <taxon>Aspergillus subgen. Circumdati</taxon>
    </lineage>
</organism>
<feature type="domain" description="AMP-dependent synthetase/ligase" evidence="3">
    <location>
        <begin position="42"/>
        <end position="353"/>
    </location>
</feature>
<evidence type="ECO:0000259" key="3">
    <source>
        <dbReference type="Pfam" id="PF00501"/>
    </source>
</evidence>
<dbReference type="InterPro" id="IPR013120">
    <property type="entry name" value="FAR_NAD-bd"/>
</dbReference>
<accession>A0A5N6T3Y6</accession>
<dbReference type="GeneID" id="43636975"/>
<evidence type="ECO:0000259" key="4">
    <source>
        <dbReference type="Pfam" id="PF00550"/>
    </source>
</evidence>
<evidence type="ECO:0000256" key="1">
    <source>
        <dbReference type="ARBA" id="ARBA00022450"/>
    </source>
</evidence>
<feature type="domain" description="Carrier" evidence="4">
    <location>
        <begin position="574"/>
        <end position="638"/>
    </location>
</feature>
<keyword evidence="1" id="KW-0596">Phosphopantetheine</keyword>
<dbReference type="InterPro" id="IPR000873">
    <property type="entry name" value="AMP-dep_synth/lig_dom"/>
</dbReference>
<evidence type="ECO:0000313" key="6">
    <source>
        <dbReference type="EMBL" id="KAE8141023.1"/>
    </source>
</evidence>
<dbReference type="EMBL" id="ML743559">
    <property type="protein sequence ID" value="KAE8141023.1"/>
    <property type="molecule type" value="Genomic_DNA"/>
</dbReference>
<dbReference type="Pfam" id="PF00550">
    <property type="entry name" value="PP-binding"/>
    <property type="match status" value="1"/>
</dbReference>
<dbReference type="InterPro" id="IPR036291">
    <property type="entry name" value="NAD(P)-bd_dom_sf"/>
</dbReference>
<evidence type="ECO:0000313" key="7">
    <source>
        <dbReference type="Proteomes" id="UP000325672"/>
    </source>
</evidence>
<dbReference type="InterPro" id="IPR051414">
    <property type="entry name" value="Adenylate-forming_Reductase"/>
</dbReference>
<evidence type="ECO:0008006" key="8">
    <source>
        <dbReference type="Google" id="ProtNLM"/>
    </source>
</evidence>
<dbReference type="Pfam" id="PF23562">
    <property type="entry name" value="AMP-binding_C_3"/>
    <property type="match status" value="1"/>
</dbReference>
<evidence type="ECO:0000256" key="2">
    <source>
        <dbReference type="ARBA" id="ARBA00022553"/>
    </source>
</evidence>
<dbReference type="InterPro" id="IPR009081">
    <property type="entry name" value="PP-bd_ACP"/>
</dbReference>
<dbReference type="InterPro" id="IPR020845">
    <property type="entry name" value="AMP-binding_CS"/>
</dbReference>
<dbReference type="PANTHER" id="PTHR43439:SF2">
    <property type="entry name" value="ENZYME, PUTATIVE (JCVI)-RELATED"/>
    <property type="match status" value="1"/>
</dbReference>
<dbReference type="RefSeq" id="XP_031917086.1">
    <property type="nucleotide sequence ID" value="XM_032052765.1"/>
</dbReference>
<dbReference type="Pfam" id="PF07993">
    <property type="entry name" value="NAD_binding_4"/>
    <property type="match status" value="1"/>
</dbReference>
<protein>
    <recommendedName>
        <fullName evidence="8">NRPS-like enzyme</fullName>
    </recommendedName>
</protein>
<dbReference type="SUPFAM" id="SSF47336">
    <property type="entry name" value="ACP-like"/>
    <property type="match status" value="1"/>
</dbReference>
<keyword evidence="7" id="KW-1185">Reference proteome</keyword>
<name>A0A5N6T3Y6_ASPPS</name>
<reference evidence="6 7" key="1">
    <citation type="submission" date="2019-04" db="EMBL/GenBank/DDBJ databases">
        <title>Friends and foes A comparative genomics study of 23 Aspergillus species from section Flavi.</title>
        <authorList>
            <consortium name="DOE Joint Genome Institute"/>
            <person name="Kjaerbolling I."/>
            <person name="Vesth T."/>
            <person name="Frisvad J.C."/>
            <person name="Nybo J.L."/>
            <person name="Theobald S."/>
            <person name="Kildgaard S."/>
            <person name="Isbrandt T."/>
            <person name="Kuo A."/>
            <person name="Sato A."/>
            <person name="Lyhne E.K."/>
            <person name="Kogle M.E."/>
            <person name="Wiebenga A."/>
            <person name="Kun R.S."/>
            <person name="Lubbers R.J."/>
            <person name="Makela M.R."/>
            <person name="Barry K."/>
            <person name="Chovatia M."/>
            <person name="Clum A."/>
            <person name="Daum C."/>
            <person name="Haridas S."/>
            <person name="He G."/>
            <person name="LaButti K."/>
            <person name="Lipzen A."/>
            <person name="Mondo S."/>
            <person name="Riley R."/>
            <person name="Salamov A."/>
            <person name="Simmons B.A."/>
            <person name="Magnuson J.K."/>
            <person name="Henrissat B."/>
            <person name="Mortensen U.H."/>
            <person name="Larsen T.O."/>
            <person name="Devries R.P."/>
            <person name="Grigoriev I.V."/>
            <person name="Machida M."/>
            <person name="Baker S.E."/>
            <person name="Andersen M.R."/>
        </authorList>
    </citation>
    <scope>NUCLEOTIDE SEQUENCE [LARGE SCALE GENOMIC DNA]</scope>
    <source>
        <strain evidence="6 7">CBS 117625</strain>
    </source>
</reference>
<dbReference type="OrthoDB" id="429813at2759"/>
<dbReference type="SUPFAM" id="SSF51735">
    <property type="entry name" value="NAD(P)-binding Rossmann-fold domains"/>
    <property type="match status" value="1"/>
</dbReference>
<proteinExistence type="predicted"/>
<dbReference type="SUPFAM" id="SSF56801">
    <property type="entry name" value="Acetyl-CoA synthetase-like"/>
    <property type="match status" value="1"/>
</dbReference>
<evidence type="ECO:0000259" key="5">
    <source>
        <dbReference type="Pfam" id="PF07993"/>
    </source>
</evidence>
<keyword evidence="2" id="KW-0597">Phosphoprotein</keyword>
<dbReference type="Pfam" id="PF00501">
    <property type="entry name" value="AMP-binding"/>
    <property type="match status" value="1"/>
</dbReference>
<dbReference type="PANTHER" id="PTHR43439">
    <property type="entry name" value="PHENYLACETATE-COENZYME A LIGASE"/>
    <property type="match status" value="1"/>
</dbReference>
<dbReference type="InterPro" id="IPR036736">
    <property type="entry name" value="ACP-like_sf"/>
</dbReference>
<feature type="domain" description="Thioester reductase (TE)" evidence="5">
    <location>
        <begin position="683"/>
        <end position="923"/>
    </location>
</feature>
<gene>
    <name evidence="6" type="ORF">BDV38DRAFT_219170</name>
</gene>
<dbReference type="Gene3D" id="1.10.1200.10">
    <property type="entry name" value="ACP-like"/>
    <property type="match status" value="1"/>
</dbReference>
<dbReference type="Gene3D" id="3.40.50.720">
    <property type="entry name" value="NAD(P)-binding Rossmann-like Domain"/>
    <property type="match status" value="1"/>
</dbReference>
<dbReference type="Proteomes" id="UP000325672">
    <property type="component" value="Unassembled WGS sequence"/>
</dbReference>